<dbReference type="RefSeq" id="WP_220301221.1">
    <property type="nucleotide sequence ID" value="NZ_JAEUAW010000009.1"/>
</dbReference>
<evidence type="ECO:0008006" key="5">
    <source>
        <dbReference type="Google" id="ProtNLM"/>
    </source>
</evidence>
<name>A0ABS7HQJ1_9MICO</name>
<evidence type="ECO:0000313" key="4">
    <source>
        <dbReference type="Proteomes" id="UP001196843"/>
    </source>
</evidence>
<feature type="chain" id="PRO_5046426400" description="Lipoprotein" evidence="2">
    <location>
        <begin position="31"/>
        <end position="197"/>
    </location>
</feature>
<sequence length="197" mass="20165">MVSVVRVRRSMVLGLALTLMLAGCATNTTARDGGGSGSAAGSDVGESPSPTPTLSGIVDADAEALAQSWLDDAVVPPGAVATETKPANFLSYYGWPCQPMVERTGYWTVEASSVTQVAKWMQQHPTGGLMVTTPGPIPEGTDYDEVTVGNAPAQDSLEGIAYTIRKSAEGVAIRAEIGVKPAGSVCPEGNWGGPGQG</sequence>
<evidence type="ECO:0000256" key="1">
    <source>
        <dbReference type="SAM" id="MobiDB-lite"/>
    </source>
</evidence>
<feature type="region of interest" description="Disordered" evidence="1">
    <location>
        <begin position="30"/>
        <end position="55"/>
    </location>
</feature>
<dbReference type="PROSITE" id="PS51257">
    <property type="entry name" value="PROKAR_LIPOPROTEIN"/>
    <property type="match status" value="1"/>
</dbReference>
<dbReference type="Proteomes" id="UP001196843">
    <property type="component" value="Unassembled WGS sequence"/>
</dbReference>
<organism evidence="3 4">
    <name type="scientific">Microbacterium jejuense</name>
    <dbReference type="NCBI Taxonomy" id="1263637"/>
    <lineage>
        <taxon>Bacteria</taxon>
        <taxon>Bacillati</taxon>
        <taxon>Actinomycetota</taxon>
        <taxon>Actinomycetes</taxon>
        <taxon>Micrococcales</taxon>
        <taxon>Microbacteriaceae</taxon>
        <taxon>Microbacterium</taxon>
    </lineage>
</organism>
<gene>
    <name evidence="3" type="ORF">JNB62_12520</name>
</gene>
<keyword evidence="4" id="KW-1185">Reference proteome</keyword>
<evidence type="ECO:0000313" key="3">
    <source>
        <dbReference type="EMBL" id="MBW9094511.1"/>
    </source>
</evidence>
<comment type="caution">
    <text evidence="3">The sequence shown here is derived from an EMBL/GenBank/DDBJ whole genome shotgun (WGS) entry which is preliminary data.</text>
</comment>
<protein>
    <recommendedName>
        <fullName evidence="5">Lipoprotein</fullName>
    </recommendedName>
</protein>
<keyword evidence="2" id="KW-0732">Signal</keyword>
<reference evidence="3 4" key="1">
    <citation type="journal article" date="2021" name="MBio">
        <title>Poor Competitiveness of Bradyrhizobium in Pigeon Pea Root Colonization in Indian Soils.</title>
        <authorList>
            <person name="Chalasani D."/>
            <person name="Basu A."/>
            <person name="Pullabhotla S.V.S.R.N."/>
            <person name="Jorrin B."/>
            <person name="Neal A.L."/>
            <person name="Poole P.S."/>
            <person name="Podile A.R."/>
            <person name="Tkacz A."/>
        </authorList>
    </citation>
    <scope>NUCLEOTIDE SEQUENCE [LARGE SCALE GENOMIC DNA]</scope>
    <source>
        <strain evidence="3 4">HU14</strain>
    </source>
</reference>
<evidence type="ECO:0000256" key="2">
    <source>
        <dbReference type="SAM" id="SignalP"/>
    </source>
</evidence>
<feature type="signal peptide" evidence="2">
    <location>
        <begin position="1"/>
        <end position="30"/>
    </location>
</feature>
<proteinExistence type="predicted"/>
<dbReference type="EMBL" id="JAEUAW010000009">
    <property type="protein sequence ID" value="MBW9094511.1"/>
    <property type="molecule type" value="Genomic_DNA"/>
</dbReference>
<accession>A0ABS7HQJ1</accession>